<dbReference type="PANTHER" id="PTHR42813:SF4">
    <property type="entry name" value="NADP-DEPENDENT ISOPROPANOL DEHYDROGENASE"/>
    <property type="match status" value="1"/>
</dbReference>
<dbReference type="InterPro" id="IPR011032">
    <property type="entry name" value="GroES-like_sf"/>
</dbReference>
<comment type="caution">
    <text evidence="8">The sequence shown here is derived from an EMBL/GenBank/DDBJ whole genome shotgun (WGS) entry which is preliminary data.</text>
</comment>
<evidence type="ECO:0000313" key="9">
    <source>
        <dbReference type="Proteomes" id="UP001152519"/>
    </source>
</evidence>
<reference evidence="8" key="1">
    <citation type="submission" date="2021-05" db="EMBL/GenBank/DDBJ databases">
        <authorList>
            <person name="Arsene-Ploetze F."/>
        </authorList>
    </citation>
    <scope>NUCLEOTIDE SEQUENCE</scope>
    <source>
        <strain evidence="8">DSM 42138</strain>
    </source>
</reference>
<dbReference type="InterPro" id="IPR013149">
    <property type="entry name" value="ADH-like_C"/>
</dbReference>
<evidence type="ECO:0000259" key="7">
    <source>
        <dbReference type="SMART" id="SM00829"/>
    </source>
</evidence>
<dbReference type="Pfam" id="PF08240">
    <property type="entry name" value="ADH_N"/>
    <property type="match status" value="1"/>
</dbReference>
<comment type="similarity">
    <text evidence="2 6">Belongs to the zinc-containing alcohol dehydrogenase family.</text>
</comment>
<evidence type="ECO:0000256" key="4">
    <source>
        <dbReference type="ARBA" id="ARBA00022833"/>
    </source>
</evidence>
<dbReference type="SUPFAM" id="SSF50129">
    <property type="entry name" value="GroES-like"/>
    <property type="match status" value="1"/>
</dbReference>
<evidence type="ECO:0000313" key="8">
    <source>
        <dbReference type="EMBL" id="CAG6399100.1"/>
    </source>
</evidence>
<protein>
    <submittedName>
        <fullName evidence="8">Alcohol dehydrogenase</fullName>
    </submittedName>
</protein>
<dbReference type="Pfam" id="PF00107">
    <property type="entry name" value="ADH_zinc_N"/>
    <property type="match status" value="1"/>
</dbReference>
<evidence type="ECO:0000256" key="5">
    <source>
        <dbReference type="ARBA" id="ARBA00023002"/>
    </source>
</evidence>
<dbReference type="EMBL" id="CAJSLV010000114">
    <property type="protein sequence ID" value="CAG6399100.1"/>
    <property type="molecule type" value="Genomic_DNA"/>
</dbReference>
<organism evidence="8 9">
    <name type="scientific">Actinacidiphila cocklensis</name>
    <dbReference type="NCBI Taxonomy" id="887465"/>
    <lineage>
        <taxon>Bacteria</taxon>
        <taxon>Bacillati</taxon>
        <taxon>Actinomycetota</taxon>
        <taxon>Actinomycetes</taxon>
        <taxon>Kitasatosporales</taxon>
        <taxon>Streptomycetaceae</taxon>
        <taxon>Actinacidiphila</taxon>
    </lineage>
</organism>
<dbReference type="AlphaFoldDB" id="A0A9W4GXU0"/>
<dbReference type="InterPro" id="IPR036291">
    <property type="entry name" value="NAD(P)-bd_dom_sf"/>
</dbReference>
<evidence type="ECO:0000256" key="1">
    <source>
        <dbReference type="ARBA" id="ARBA00001947"/>
    </source>
</evidence>
<keyword evidence="4 6" id="KW-0862">Zinc</keyword>
<dbReference type="GO" id="GO:0008270">
    <property type="term" value="F:zinc ion binding"/>
    <property type="evidence" value="ECO:0007669"/>
    <property type="project" value="InterPro"/>
</dbReference>
<dbReference type="InterPro" id="IPR020843">
    <property type="entry name" value="ER"/>
</dbReference>
<dbReference type="Gene3D" id="3.90.180.10">
    <property type="entry name" value="Medium-chain alcohol dehydrogenases, catalytic domain"/>
    <property type="match status" value="1"/>
</dbReference>
<proteinExistence type="inferred from homology"/>
<dbReference type="InterPro" id="IPR002328">
    <property type="entry name" value="ADH_Zn_CS"/>
</dbReference>
<keyword evidence="3 6" id="KW-0479">Metal-binding</keyword>
<name>A0A9W4GXU0_9ACTN</name>
<evidence type="ECO:0000256" key="6">
    <source>
        <dbReference type="RuleBase" id="RU361277"/>
    </source>
</evidence>
<keyword evidence="5" id="KW-0560">Oxidoreductase</keyword>
<gene>
    <name evidence="8" type="ORF">SCOCK_80255</name>
</gene>
<dbReference type="RefSeq" id="WP_251501369.1">
    <property type="nucleotide sequence ID" value="NZ_CAJSLV010000114.1"/>
</dbReference>
<dbReference type="CDD" id="cd08286">
    <property type="entry name" value="FDH_like_ADH2"/>
    <property type="match status" value="1"/>
</dbReference>
<dbReference type="SMART" id="SM00829">
    <property type="entry name" value="PKS_ER"/>
    <property type="match status" value="1"/>
</dbReference>
<sequence length="358" mass="37369">MKALVFHGPGQSSWQDVPDPEIRDATDVIVRVEAVTICGTDLHILNGDVPDVRPGTVLGHEAVGRVVEAGSAVRGVRPGDRVLVSCISACGRCRFCREAAYGQCSGGGGWILGHLIDGTQAEYVRVPFADLSVYPLPESLDPGEAVLLADIFPTAYEVGVLNGRVRPGDTVAVVGCGPVGLAAITTAQLFSPSRIVAVDLAAIRLDAAKRLGADAIATASEAEQLVADLTGGLGADVVIEAVGTPEAFELCARMVRPGGHLANVGVHGRPAALHLEDLWSRNVTIRTGLVDTSSTPTLLRMLIDRRLPASSLVTHTFELGQMAEAYDIFGRAADTGALKVVLGEPPHDTVSVRTGGRA</sequence>
<dbReference type="Proteomes" id="UP001152519">
    <property type="component" value="Unassembled WGS sequence"/>
</dbReference>
<dbReference type="SUPFAM" id="SSF51735">
    <property type="entry name" value="NAD(P)-binding Rossmann-fold domains"/>
    <property type="match status" value="1"/>
</dbReference>
<dbReference type="GO" id="GO:0016491">
    <property type="term" value="F:oxidoreductase activity"/>
    <property type="evidence" value="ECO:0007669"/>
    <property type="project" value="UniProtKB-KW"/>
</dbReference>
<keyword evidence="9" id="KW-1185">Reference proteome</keyword>
<comment type="cofactor">
    <cofactor evidence="1 6">
        <name>Zn(2+)</name>
        <dbReference type="ChEBI" id="CHEBI:29105"/>
    </cofactor>
</comment>
<evidence type="ECO:0000256" key="3">
    <source>
        <dbReference type="ARBA" id="ARBA00022723"/>
    </source>
</evidence>
<feature type="domain" description="Enoyl reductase (ER)" evidence="7">
    <location>
        <begin position="8"/>
        <end position="342"/>
    </location>
</feature>
<accession>A0A9W4GXU0</accession>
<dbReference type="Gene3D" id="3.40.50.720">
    <property type="entry name" value="NAD(P)-binding Rossmann-like Domain"/>
    <property type="match status" value="1"/>
</dbReference>
<dbReference type="PROSITE" id="PS00059">
    <property type="entry name" value="ADH_ZINC"/>
    <property type="match status" value="1"/>
</dbReference>
<dbReference type="InterPro" id="IPR013154">
    <property type="entry name" value="ADH-like_N"/>
</dbReference>
<dbReference type="PANTHER" id="PTHR42813">
    <property type="entry name" value="ZINC-TYPE ALCOHOL DEHYDROGENASE-LIKE"/>
    <property type="match status" value="1"/>
</dbReference>
<evidence type="ECO:0000256" key="2">
    <source>
        <dbReference type="ARBA" id="ARBA00008072"/>
    </source>
</evidence>